<name>A0A1H8GSH9_9ACTN</name>
<evidence type="ECO:0000256" key="3">
    <source>
        <dbReference type="ARBA" id="ARBA00023163"/>
    </source>
</evidence>
<proteinExistence type="predicted"/>
<dbReference type="GO" id="GO:0003677">
    <property type="term" value="F:DNA binding"/>
    <property type="evidence" value="ECO:0007669"/>
    <property type="project" value="UniProtKB-KW"/>
</dbReference>
<dbReference type="Pfam" id="PF00196">
    <property type="entry name" value="GerE"/>
    <property type="match status" value="1"/>
</dbReference>
<dbReference type="STRING" id="310780.SAMN05216267_1005261"/>
<organism evidence="6 7">
    <name type="scientific">Actinacidiphila rubida</name>
    <dbReference type="NCBI Taxonomy" id="310780"/>
    <lineage>
        <taxon>Bacteria</taxon>
        <taxon>Bacillati</taxon>
        <taxon>Actinomycetota</taxon>
        <taxon>Actinomycetes</taxon>
        <taxon>Kitasatosporales</taxon>
        <taxon>Streptomycetaceae</taxon>
        <taxon>Actinacidiphila</taxon>
    </lineage>
</organism>
<dbReference type="PANTHER" id="PTHR44688">
    <property type="entry name" value="DNA-BINDING TRANSCRIPTIONAL ACTIVATOR DEVR_DOSR"/>
    <property type="match status" value="1"/>
</dbReference>
<dbReference type="InterPro" id="IPR027417">
    <property type="entry name" value="P-loop_NTPase"/>
</dbReference>
<dbReference type="InterPro" id="IPR036388">
    <property type="entry name" value="WH-like_DNA-bd_sf"/>
</dbReference>
<evidence type="ECO:0000313" key="6">
    <source>
        <dbReference type="EMBL" id="SEN46926.1"/>
    </source>
</evidence>
<keyword evidence="7" id="KW-1185">Reference proteome</keyword>
<dbReference type="Gene3D" id="1.10.10.10">
    <property type="entry name" value="Winged helix-like DNA-binding domain superfamily/Winged helix DNA-binding domain"/>
    <property type="match status" value="1"/>
</dbReference>
<evidence type="ECO:0000259" key="5">
    <source>
        <dbReference type="PROSITE" id="PS50043"/>
    </source>
</evidence>
<dbReference type="InterPro" id="IPR000792">
    <property type="entry name" value="Tscrpt_reg_LuxR_C"/>
</dbReference>
<dbReference type="PRINTS" id="PR00038">
    <property type="entry name" value="HTHLUXR"/>
</dbReference>
<dbReference type="EMBL" id="FODD01000005">
    <property type="protein sequence ID" value="SEN46926.1"/>
    <property type="molecule type" value="Genomic_DNA"/>
</dbReference>
<dbReference type="PANTHER" id="PTHR44688:SF16">
    <property type="entry name" value="DNA-BINDING TRANSCRIPTIONAL ACTIVATOR DEVR_DOSR"/>
    <property type="match status" value="1"/>
</dbReference>
<keyword evidence="3" id="KW-0804">Transcription</keyword>
<dbReference type="AlphaFoldDB" id="A0A1H8GSH9"/>
<dbReference type="PROSITE" id="PS50043">
    <property type="entry name" value="HTH_LUXR_2"/>
    <property type="match status" value="1"/>
</dbReference>
<dbReference type="Gene3D" id="3.40.50.300">
    <property type="entry name" value="P-loop containing nucleotide triphosphate hydrolases"/>
    <property type="match status" value="1"/>
</dbReference>
<dbReference type="InterPro" id="IPR016032">
    <property type="entry name" value="Sig_transdc_resp-reg_C-effctor"/>
</dbReference>
<dbReference type="PROSITE" id="PS00622">
    <property type="entry name" value="HTH_LUXR_1"/>
    <property type="match status" value="1"/>
</dbReference>
<reference evidence="6 7" key="1">
    <citation type="submission" date="2016-10" db="EMBL/GenBank/DDBJ databases">
        <authorList>
            <person name="de Groot N.N."/>
        </authorList>
    </citation>
    <scope>NUCLEOTIDE SEQUENCE [LARGE SCALE GENOMIC DNA]</scope>
    <source>
        <strain evidence="6 7">CGMCC 4.2026</strain>
    </source>
</reference>
<keyword evidence="2" id="KW-0238">DNA-binding</keyword>
<dbReference type="InterPro" id="IPR041664">
    <property type="entry name" value="AAA_16"/>
</dbReference>
<feature type="compositionally biased region" description="Gly residues" evidence="4">
    <location>
        <begin position="283"/>
        <end position="302"/>
    </location>
</feature>
<gene>
    <name evidence="6" type="ORF">SAMN05216267_1005261</name>
</gene>
<accession>A0A1H8GSH9</accession>
<evidence type="ECO:0000313" key="7">
    <source>
        <dbReference type="Proteomes" id="UP000181951"/>
    </source>
</evidence>
<dbReference type="SUPFAM" id="SSF46894">
    <property type="entry name" value="C-terminal effector domain of the bipartite response regulators"/>
    <property type="match status" value="1"/>
</dbReference>
<dbReference type="Proteomes" id="UP000181951">
    <property type="component" value="Unassembled WGS sequence"/>
</dbReference>
<dbReference type="SMART" id="SM00421">
    <property type="entry name" value="HTH_LUXR"/>
    <property type="match status" value="1"/>
</dbReference>
<dbReference type="Pfam" id="PF13191">
    <property type="entry name" value="AAA_16"/>
    <property type="match status" value="1"/>
</dbReference>
<feature type="region of interest" description="Disordered" evidence="4">
    <location>
        <begin position="283"/>
        <end position="323"/>
    </location>
</feature>
<feature type="compositionally biased region" description="Low complexity" evidence="4">
    <location>
        <begin position="303"/>
        <end position="323"/>
    </location>
</feature>
<evidence type="ECO:0000256" key="2">
    <source>
        <dbReference type="ARBA" id="ARBA00023125"/>
    </source>
</evidence>
<dbReference type="SUPFAM" id="SSF52540">
    <property type="entry name" value="P-loop containing nucleoside triphosphate hydrolases"/>
    <property type="match status" value="1"/>
</dbReference>
<protein>
    <submittedName>
        <fullName evidence="6">Regulatory protein, luxR family</fullName>
    </submittedName>
</protein>
<keyword evidence="1" id="KW-0805">Transcription regulation</keyword>
<evidence type="ECO:0000256" key="1">
    <source>
        <dbReference type="ARBA" id="ARBA00023015"/>
    </source>
</evidence>
<feature type="domain" description="HTH luxR-type" evidence="5">
    <location>
        <begin position="888"/>
        <end position="953"/>
    </location>
</feature>
<sequence>MQPAAAMVGRDREQARLAAFLEAAEGQALVLRGEAGVGKSALADHVADAAARDGHLVLRAAGVEAESELPYAGLHQLLYPLLPEAAGLDATARAAFDAVFGRTEGPPPSVMTLGIAVLSLVSSVASRTPLLLVLDDGQWLDDASAAVVGFAGRRLAGSPVKLLVAVRADIPSPFDTAALPDVLVAPLADADAARLLERHSPALPADVRVLVLEQAGGNPLALLELPAHIAARHGGQAPADLFGPHGVPLPRRLQDMYGTRVAALGDAVRAELLKGALDGAGAGPAGAGPAGSAAGGSGGAGPGAAEPGAAGAEAGVGPAGAAAPVPRATAVRYRMRDAEEAVACGLLVVEPVTGDFAFRHPLVRSSVVQLATPNQRRAAHRALADVHRDDVERRATHLAAATVDPDEDVARALEEAAQSATRRGGALAAVGWLTRAAELSEDHAGRSRRLGDAAFIAGHAARLGQARRLVRTDSSGADDTAASALATGYQALYQDGDVRSAHRQVAAVVERLRDDAPDGGDPMHDRLLPLLLAVSQYAADPALWQRTHALLDSLGDLVPERARLYAGTWSDVVRHGAGWAGPVERLAAGLQDQPPWDIARLAVSAYHLDVLGPLRPHLQRVVERELETGAIASGMVMLHLIMLDGMALGEWDAAERTGQRALSLETEHGHELFAHQSRGYLAQLAAMRGQTARARELQAVVDAWARPRGIGFLSQIADSAGATAALSEGDYETAYLHALGITSPGTFRPYAYQASRTLLDLVEAALHTGRAEQARAHAVAARDAGLPELSPRLAVLTYGALALTAEDEAEAAGMYARAADHPAAARFPFEMARIGLMHGTRVRRAQGGTAARLLLAPAVEVLERLGATGWAERARAELRATGVATRGSAGGLTPLTHQERRIAELAAGGLTNKEIGRQMRLSPRTVSAHLYRIFPKLGITSRAALRDALTATPEATATPTPR</sequence>
<dbReference type="CDD" id="cd06170">
    <property type="entry name" value="LuxR_C_like"/>
    <property type="match status" value="1"/>
</dbReference>
<dbReference type="GO" id="GO:0006355">
    <property type="term" value="P:regulation of DNA-templated transcription"/>
    <property type="evidence" value="ECO:0007669"/>
    <property type="project" value="InterPro"/>
</dbReference>
<evidence type="ECO:0000256" key="4">
    <source>
        <dbReference type="SAM" id="MobiDB-lite"/>
    </source>
</evidence>